<evidence type="ECO:0000313" key="8">
    <source>
        <dbReference type="Proteomes" id="UP000450599"/>
    </source>
</evidence>
<dbReference type="Proteomes" id="UP000471216">
    <property type="component" value="Unassembled WGS sequence"/>
</dbReference>
<dbReference type="Proteomes" id="UP000450599">
    <property type="component" value="Unassembled WGS sequence"/>
</dbReference>
<evidence type="ECO:0000313" key="3">
    <source>
        <dbReference type="EMBL" id="MDB9005293.1"/>
    </source>
</evidence>
<reference evidence="8 9" key="2">
    <citation type="journal article" date="2019" name="Nat. Med.">
        <title>A library of human gut bacterial isolates paired with longitudinal multiomics data enables mechanistic microbiome research.</title>
        <authorList>
            <person name="Poyet M."/>
            <person name="Groussin M."/>
            <person name="Gibbons S.M."/>
            <person name="Avila-Pacheco J."/>
            <person name="Jiang X."/>
            <person name="Kearney S.M."/>
            <person name="Perrotta A.R."/>
            <person name="Berdy B."/>
            <person name="Zhao S."/>
            <person name="Lieberman T.D."/>
            <person name="Swanson P.K."/>
            <person name="Smith M."/>
            <person name="Roesemann S."/>
            <person name="Alexander J.E."/>
            <person name="Rich S.A."/>
            <person name="Livny J."/>
            <person name="Vlamakis H."/>
            <person name="Clish C."/>
            <person name="Bullock K."/>
            <person name="Deik A."/>
            <person name="Scott J."/>
            <person name="Pierce K.A."/>
            <person name="Xavier R.J."/>
            <person name="Alm E.J."/>
        </authorList>
    </citation>
    <scope>NUCLEOTIDE SEQUENCE [LARGE SCALE GENOMIC DNA]</scope>
    <source>
        <strain evidence="5 9">BIOML-A10</strain>
        <strain evidence="4 8">BIOML-A11</strain>
    </source>
</reference>
<evidence type="ECO:0000313" key="2">
    <source>
        <dbReference type="EMBL" id="CUQ17663.1"/>
    </source>
</evidence>
<dbReference type="Proteomes" id="UP000095332">
    <property type="component" value="Unassembled WGS sequence"/>
</dbReference>
<dbReference type="Proteomes" id="UP000095591">
    <property type="component" value="Unassembled WGS sequence"/>
</dbReference>
<dbReference type="SUPFAM" id="SSF50969">
    <property type="entry name" value="YVTN repeat-like/Quinoprotein amine dehydrogenase"/>
    <property type="match status" value="1"/>
</dbReference>
<evidence type="ECO:0000313" key="5">
    <source>
        <dbReference type="EMBL" id="MRZ05303.1"/>
    </source>
</evidence>
<gene>
    <name evidence="1" type="ORF">ERS852429_01328</name>
    <name evidence="2" type="ORF">ERS852560_01630</name>
    <name evidence="5" type="ORF">GKD54_03530</name>
    <name evidence="4" type="ORF">GKD58_06815</name>
    <name evidence="3" type="ORF">PN599_09790</name>
</gene>
<dbReference type="Pfam" id="PF15869">
    <property type="entry name" value="TolB_like"/>
    <property type="match status" value="1"/>
</dbReference>
<proteinExistence type="predicted"/>
<evidence type="ECO:0000313" key="4">
    <source>
        <dbReference type="EMBL" id="MRY83962.1"/>
    </source>
</evidence>
<reference evidence="6 7" key="1">
    <citation type="submission" date="2015-09" db="EMBL/GenBank/DDBJ databases">
        <authorList>
            <consortium name="Pathogen Informatics"/>
        </authorList>
    </citation>
    <scope>NUCLEOTIDE SEQUENCE [LARGE SCALE GENOMIC DNA]</scope>
    <source>
        <strain evidence="1 7">2789STDY5608872</strain>
        <strain evidence="2 6">2789STDY5834948</strain>
    </source>
</reference>
<dbReference type="EMBL" id="CZBM01000005">
    <property type="protein sequence ID" value="CUQ17663.1"/>
    <property type="molecule type" value="Genomic_DNA"/>
</dbReference>
<dbReference type="AlphaFoldDB" id="A0A173T2T2"/>
<dbReference type="Proteomes" id="UP001210126">
    <property type="component" value="Unassembled WGS sequence"/>
</dbReference>
<evidence type="ECO:0000313" key="1">
    <source>
        <dbReference type="EMBL" id="CUM96349.1"/>
    </source>
</evidence>
<reference evidence="3" key="3">
    <citation type="submission" date="2023-01" db="EMBL/GenBank/DDBJ databases">
        <title>Human gut microbiome strain richness.</title>
        <authorList>
            <person name="Chen-Liaw A."/>
        </authorList>
    </citation>
    <scope>NUCLEOTIDE SEQUENCE</scope>
    <source>
        <strain evidence="3">RTP21484st1_E5_RTP21484_190118</strain>
    </source>
</reference>
<name>A0A173T2T2_PARDI</name>
<dbReference type="EMBL" id="WKMX01000003">
    <property type="protein sequence ID" value="MRZ05303.1"/>
    <property type="molecule type" value="Genomic_DNA"/>
</dbReference>
<dbReference type="RefSeq" id="WP_009016862.1">
    <property type="nucleotide sequence ID" value="NZ_CACRUW010000054.1"/>
</dbReference>
<evidence type="ECO:0000313" key="7">
    <source>
        <dbReference type="Proteomes" id="UP000095591"/>
    </source>
</evidence>
<evidence type="ECO:0000313" key="9">
    <source>
        <dbReference type="Proteomes" id="UP000471216"/>
    </source>
</evidence>
<sequence length="349" mass="40418">MNYYVYIVLLIGSLVSCSESSRHFPRYEDFPDEKALNAQVIHLDTALFRYPFRVAVKDGIAIIMDLHNVDYFFHAFSYPEWEYMTSFGKRGEGPEEMVSADCFRFISKDSIWTLDANKMRTTRWKIEQNMNNIIPVETIDMDKRLVRALDFYPMESGFLVSDYLGEYRQKWTDREGKWIHSANQIPTENNYEDIARPALAQAWRSFFDYNPQKGILVMATQLGEALEIYNFTDTTQTVRYGPNGEPQFAISRSEGIPTGIMGFSDVHITDHFIYAVFHGRSFKDIEQAYLRGEEIEDGGRYIYVFDLKGNPVRKYVLDHAIYGINVDEDTGTILATDVNSNDPILSFKI</sequence>
<dbReference type="EMBL" id="CYXP01000002">
    <property type="protein sequence ID" value="CUM96349.1"/>
    <property type="molecule type" value="Genomic_DNA"/>
</dbReference>
<organism evidence="1 7">
    <name type="scientific">Parabacteroides distasonis</name>
    <dbReference type="NCBI Taxonomy" id="823"/>
    <lineage>
        <taxon>Bacteria</taxon>
        <taxon>Pseudomonadati</taxon>
        <taxon>Bacteroidota</taxon>
        <taxon>Bacteroidia</taxon>
        <taxon>Bacteroidales</taxon>
        <taxon>Tannerellaceae</taxon>
        <taxon>Parabacteroides</taxon>
    </lineage>
</organism>
<dbReference type="EMBL" id="JAQMPJ010000007">
    <property type="protein sequence ID" value="MDB9005293.1"/>
    <property type="molecule type" value="Genomic_DNA"/>
</dbReference>
<dbReference type="EMBL" id="WKMW01000005">
    <property type="protein sequence ID" value="MRY83962.1"/>
    <property type="molecule type" value="Genomic_DNA"/>
</dbReference>
<accession>A0A173T2T2</accession>
<dbReference type="InterPro" id="IPR011044">
    <property type="entry name" value="Quino_amine_DH_bsu"/>
</dbReference>
<protein>
    <submittedName>
        <fullName evidence="3">TolB-like 6-bladed beta-propeller domain-containing protein</fullName>
    </submittedName>
</protein>
<evidence type="ECO:0000313" key="6">
    <source>
        <dbReference type="Proteomes" id="UP000095332"/>
    </source>
</evidence>